<feature type="transmembrane region" description="Helical" evidence="2">
    <location>
        <begin position="212"/>
        <end position="233"/>
    </location>
</feature>
<dbReference type="OrthoDB" id="8964578at2759"/>
<gene>
    <name evidence="3" type="ORF">Baya_9410</name>
</gene>
<accession>A0A556U6L0</accession>
<evidence type="ECO:0000256" key="1">
    <source>
        <dbReference type="SAM" id="MobiDB-lite"/>
    </source>
</evidence>
<proteinExistence type="predicted"/>
<comment type="caution">
    <text evidence="3">The sequence shown here is derived from an EMBL/GenBank/DDBJ whole genome shotgun (WGS) entry which is preliminary data.</text>
</comment>
<feature type="region of interest" description="Disordered" evidence="1">
    <location>
        <begin position="31"/>
        <end position="147"/>
    </location>
</feature>
<reference evidence="3 4" key="1">
    <citation type="journal article" date="2019" name="Genome Biol. Evol.">
        <title>Whole-Genome Sequencing of the Giant Devil Catfish, Bagarius yarrelli.</title>
        <authorList>
            <person name="Jiang W."/>
            <person name="Lv Y."/>
            <person name="Cheng L."/>
            <person name="Yang K."/>
            <person name="Chao B."/>
            <person name="Wang X."/>
            <person name="Li Y."/>
            <person name="Pan X."/>
            <person name="You X."/>
            <person name="Zhang Y."/>
            <person name="Yang J."/>
            <person name="Li J."/>
            <person name="Zhang X."/>
            <person name="Liu S."/>
            <person name="Sun C."/>
            <person name="Yang J."/>
            <person name="Shi Q."/>
        </authorList>
    </citation>
    <scope>NUCLEOTIDE SEQUENCE [LARGE SCALE GENOMIC DNA]</scope>
    <source>
        <strain evidence="3">JWS20170419001</strain>
        <tissue evidence="3">Muscle</tissue>
    </source>
</reference>
<evidence type="ECO:0000313" key="3">
    <source>
        <dbReference type="EMBL" id="TSN30181.1"/>
    </source>
</evidence>
<dbReference type="EMBL" id="VCAZ01000055">
    <property type="protein sequence ID" value="TSN30181.1"/>
    <property type="molecule type" value="Genomic_DNA"/>
</dbReference>
<evidence type="ECO:0000313" key="4">
    <source>
        <dbReference type="Proteomes" id="UP000319801"/>
    </source>
</evidence>
<evidence type="ECO:0000256" key="2">
    <source>
        <dbReference type="SAM" id="Phobius"/>
    </source>
</evidence>
<sequence>MSSTPSPLPQPSTAPPESLLRPALLTASWEGGSRAAADLPANDTLSQSFNDTMNSTDALGYPTESSEPNVTTPAPIKATSSAENLTDVQDRTNLPDSDNQTLTTSDITLSTNATTSVPKDEPKTGTAAPSTSSQTSQITTRPPETTTQIRDKYLTVTTRGRFVSTTTITTTTTTQSTELSSTLVLAKARVDSPSELNVGDDVENTSTSMDPLLAGLVSVFVVTAAIVALLIFLKFRHRNERPEFRRLQDLPMDDMMEDTPLSMYSY</sequence>
<organism evidence="3 4">
    <name type="scientific">Bagarius yarrelli</name>
    <name type="common">Goonch</name>
    <name type="synonym">Bagrus yarrelli</name>
    <dbReference type="NCBI Taxonomy" id="175774"/>
    <lineage>
        <taxon>Eukaryota</taxon>
        <taxon>Metazoa</taxon>
        <taxon>Chordata</taxon>
        <taxon>Craniata</taxon>
        <taxon>Vertebrata</taxon>
        <taxon>Euteleostomi</taxon>
        <taxon>Actinopterygii</taxon>
        <taxon>Neopterygii</taxon>
        <taxon>Teleostei</taxon>
        <taxon>Ostariophysi</taxon>
        <taxon>Siluriformes</taxon>
        <taxon>Sisoridae</taxon>
        <taxon>Sisorinae</taxon>
        <taxon>Bagarius</taxon>
    </lineage>
</organism>
<name>A0A556U6L0_BAGYA</name>
<keyword evidence="4" id="KW-1185">Reference proteome</keyword>
<dbReference type="AlphaFoldDB" id="A0A556U6L0"/>
<dbReference type="Proteomes" id="UP000319801">
    <property type="component" value="Unassembled WGS sequence"/>
</dbReference>
<feature type="compositionally biased region" description="Polar residues" evidence="1">
    <location>
        <begin position="43"/>
        <end position="117"/>
    </location>
</feature>
<feature type="compositionally biased region" description="Low complexity" evidence="1">
    <location>
        <begin position="130"/>
        <end position="140"/>
    </location>
</feature>
<keyword evidence="2" id="KW-0812">Transmembrane</keyword>
<keyword evidence="2" id="KW-0472">Membrane</keyword>
<protein>
    <submittedName>
        <fullName evidence="3">Uncharacterized protein</fullName>
    </submittedName>
</protein>
<keyword evidence="2" id="KW-1133">Transmembrane helix</keyword>